<evidence type="ECO:0000313" key="6">
    <source>
        <dbReference type="EMBL" id="CAH3182961.1"/>
    </source>
</evidence>
<comment type="caution">
    <text evidence="3">Lacks conserved residue(s) required for the propagation of feature annotation.</text>
</comment>
<organism evidence="6 7">
    <name type="scientific">Porites lobata</name>
    <dbReference type="NCBI Taxonomy" id="104759"/>
    <lineage>
        <taxon>Eukaryota</taxon>
        <taxon>Metazoa</taxon>
        <taxon>Cnidaria</taxon>
        <taxon>Anthozoa</taxon>
        <taxon>Hexacorallia</taxon>
        <taxon>Scleractinia</taxon>
        <taxon>Fungiina</taxon>
        <taxon>Poritidae</taxon>
        <taxon>Porites</taxon>
    </lineage>
</organism>
<keyword evidence="1" id="KW-0732">Signal</keyword>
<name>A0ABN8RTY6_9CNID</name>
<evidence type="ECO:0000259" key="5">
    <source>
        <dbReference type="PROSITE" id="PS50923"/>
    </source>
</evidence>
<dbReference type="PROSITE" id="PS50041">
    <property type="entry name" value="C_TYPE_LECTIN_2"/>
    <property type="match status" value="2"/>
</dbReference>
<dbReference type="Pfam" id="PF00059">
    <property type="entry name" value="Lectin_C"/>
    <property type="match status" value="2"/>
</dbReference>
<dbReference type="SUPFAM" id="SSF56436">
    <property type="entry name" value="C-type lectin-like"/>
    <property type="match status" value="2"/>
</dbReference>
<dbReference type="InterPro" id="IPR018378">
    <property type="entry name" value="C-type_lectin_CS"/>
</dbReference>
<sequence length="399" mass="45341">VLCPRGWLSGFHGGCFKVHYNPLNWTSAKSACEALGSSLAVLSSKAKLREFPQLLKSAGESTRLWIGLYRDPKNERRWLWVDGSTAYFTSWSTGEPNNAGSNEDCVEMWPGKWKWWNDVACGYHFPYICEISGKKLHPRFFTKKVPLSWLVSSMSKSAAPVSQWSRVPIPCKSFFFFFRLSFRNCKSCPHYWTPHQSSCYKLSSNTLEWIAAKFACEALGSNLTMLDSPAEQREIVWGSRTWIGLHRDSSNKSRWQWIDGSLAVYLNFASEQPDNSKGTEDCVAMYPSKKWNYLNCNTSLHYSCEFSSGFTCRKLSFTNDVQILPESCVLYNQRYGSICSFSCATGKQISGPSSARCGIRGYWSEEVNEVSCNGSYNSNFCFLLLFTLVFLLMFQAASK</sequence>
<dbReference type="SUPFAM" id="SSF57535">
    <property type="entry name" value="Complement control module/SCR domain"/>
    <property type="match status" value="1"/>
</dbReference>
<dbReference type="InterPro" id="IPR000436">
    <property type="entry name" value="Sushi_SCR_CCP_dom"/>
</dbReference>
<feature type="non-terminal residue" evidence="6">
    <location>
        <position position="399"/>
    </location>
</feature>
<dbReference type="EMBL" id="CALNXK010000338">
    <property type="protein sequence ID" value="CAH3182961.1"/>
    <property type="molecule type" value="Genomic_DNA"/>
</dbReference>
<feature type="domain" description="C-type lectin" evidence="4">
    <location>
        <begin position="11"/>
        <end position="130"/>
    </location>
</feature>
<protein>
    <recommendedName>
        <fullName evidence="8">C-type lectin domain-containing protein</fullName>
    </recommendedName>
</protein>
<evidence type="ECO:0000313" key="7">
    <source>
        <dbReference type="Proteomes" id="UP001159405"/>
    </source>
</evidence>
<dbReference type="InterPro" id="IPR001304">
    <property type="entry name" value="C-type_lectin-like"/>
</dbReference>
<dbReference type="Proteomes" id="UP001159405">
    <property type="component" value="Unassembled WGS sequence"/>
</dbReference>
<comment type="caution">
    <text evidence="6">The sequence shown here is derived from an EMBL/GenBank/DDBJ whole genome shotgun (WGS) entry which is preliminary data.</text>
</comment>
<gene>
    <name evidence="6" type="ORF">PLOB_00027656</name>
</gene>
<dbReference type="InterPro" id="IPR050111">
    <property type="entry name" value="C-type_lectin/snaclec_domain"/>
</dbReference>
<keyword evidence="2" id="KW-1015">Disulfide bond</keyword>
<evidence type="ECO:0000259" key="4">
    <source>
        <dbReference type="PROSITE" id="PS50041"/>
    </source>
</evidence>
<keyword evidence="7" id="KW-1185">Reference proteome</keyword>
<feature type="non-terminal residue" evidence="6">
    <location>
        <position position="1"/>
    </location>
</feature>
<dbReference type="Gene3D" id="3.10.100.10">
    <property type="entry name" value="Mannose-Binding Protein A, subunit A"/>
    <property type="match status" value="2"/>
</dbReference>
<reference evidence="6 7" key="1">
    <citation type="submission" date="2022-05" db="EMBL/GenBank/DDBJ databases">
        <authorList>
            <consortium name="Genoscope - CEA"/>
            <person name="William W."/>
        </authorList>
    </citation>
    <scope>NUCLEOTIDE SEQUENCE [LARGE SCALE GENOMIC DNA]</scope>
</reference>
<evidence type="ECO:0000256" key="1">
    <source>
        <dbReference type="ARBA" id="ARBA00022729"/>
    </source>
</evidence>
<feature type="domain" description="Sushi" evidence="5">
    <location>
        <begin position="310"/>
        <end position="374"/>
    </location>
</feature>
<evidence type="ECO:0000256" key="2">
    <source>
        <dbReference type="ARBA" id="ARBA00023157"/>
    </source>
</evidence>
<feature type="domain" description="C-type lectin" evidence="4">
    <location>
        <begin position="195"/>
        <end position="305"/>
    </location>
</feature>
<evidence type="ECO:0008006" key="8">
    <source>
        <dbReference type="Google" id="ProtNLM"/>
    </source>
</evidence>
<dbReference type="InterPro" id="IPR016186">
    <property type="entry name" value="C-type_lectin-like/link_sf"/>
</dbReference>
<proteinExistence type="predicted"/>
<evidence type="ECO:0000256" key="3">
    <source>
        <dbReference type="PROSITE-ProRule" id="PRU00302"/>
    </source>
</evidence>
<dbReference type="InterPro" id="IPR035976">
    <property type="entry name" value="Sushi/SCR/CCP_sf"/>
</dbReference>
<dbReference type="Gene3D" id="2.10.70.10">
    <property type="entry name" value="Complement Module, domain 1"/>
    <property type="match status" value="1"/>
</dbReference>
<keyword evidence="3" id="KW-0768">Sushi</keyword>
<dbReference type="InterPro" id="IPR016187">
    <property type="entry name" value="CTDL_fold"/>
</dbReference>
<dbReference type="PANTHER" id="PTHR22803">
    <property type="entry name" value="MANNOSE, PHOSPHOLIPASE, LECTIN RECEPTOR RELATED"/>
    <property type="match status" value="1"/>
</dbReference>
<dbReference type="PROSITE" id="PS00615">
    <property type="entry name" value="C_TYPE_LECTIN_1"/>
    <property type="match status" value="1"/>
</dbReference>
<dbReference type="CDD" id="cd00037">
    <property type="entry name" value="CLECT"/>
    <property type="match status" value="1"/>
</dbReference>
<dbReference type="SMART" id="SM00034">
    <property type="entry name" value="CLECT"/>
    <property type="match status" value="2"/>
</dbReference>
<accession>A0ABN8RTY6</accession>
<dbReference type="PROSITE" id="PS50923">
    <property type="entry name" value="SUSHI"/>
    <property type="match status" value="1"/>
</dbReference>